<keyword evidence="7 9" id="KW-0472">Membrane</keyword>
<evidence type="ECO:0000256" key="10">
    <source>
        <dbReference type="SAM" id="MobiDB-lite"/>
    </source>
</evidence>
<accession>E4XSH9</accession>
<name>E4XSH9_OIKDI</name>
<sequence length="599" mass="68407">MDSEGVFTDIFPAEWAADSDFCEYLQELSGYPLATLKKEPERLAEAREENQIQTQELAFKNYKTFIQTADCTRDVFSEFSTVEGRLENLLEHLPGAIDNCNAFHDKVSTISHDRQMNNLTKSRYTELLELLEVPQLVDTTVRNGYYEEALELIEFIRKLERKFSHIKIIADIVRAVKASSHLLLNHLLSQLKTNVQLPACLRIISYLRRMNCFSEAELRIKFLQARDFWLQTNLKAIPDNDPHTHITKTIEACRVHMFDIITQYRAIFSDDERIGSHHENKSNISRFITCFNPNKSLLFHSWVVRKVNKFLEVLETDLDRGCAQHLEAILAQSMYFGLSFSRVGADFRPLLMPIFMNAAEKYFDDQISKAEQDFLHYMAHFQISESVSLFSTPIASCGIGVSLQPPTSLLEFIPLAVLANGCQTAFTNLRLCCPIALAPKVKGRLTIMANLVIERIIQLYRAEAVSFTSREKESFTKLCSTVISEFLPFVNTCLSNLFPSATLAASLGIPVRESVEIYSLDVNKICQRLKQHVPTEEDVICEKTEEKSSPEMVTENGDNSHEEDQVELHSNDENNDAEKPVETELNQEKEKGKDNLYSN</sequence>
<proteinExistence type="inferred from homology"/>
<comment type="similarity">
    <text evidence="2 9">Belongs to the COG8 family.</text>
</comment>
<evidence type="ECO:0000313" key="12">
    <source>
        <dbReference type="Proteomes" id="UP000001307"/>
    </source>
</evidence>
<dbReference type="GO" id="GO:0015031">
    <property type="term" value="P:protein transport"/>
    <property type="evidence" value="ECO:0007669"/>
    <property type="project" value="UniProtKB-UniRule"/>
</dbReference>
<evidence type="ECO:0000256" key="6">
    <source>
        <dbReference type="ARBA" id="ARBA00023034"/>
    </source>
</evidence>
<evidence type="ECO:0000256" key="2">
    <source>
        <dbReference type="ARBA" id="ARBA00006419"/>
    </source>
</evidence>
<dbReference type="GO" id="GO:0017119">
    <property type="term" value="C:Golgi transport complex"/>
    <property type="evidence" value="ECO:0007669"/>
    <property type="project" value="UniProtKB-UniRule"/>
</dbReference>
<dbReference type="GO" id="GO:0006891">
    <property type="term" value="P:intra-Golgi vesicle-mediated transport"/>
    <property type="evidence" value="ECO:0007669"/>
    <property type="project" value="TreeGrafter"/>
</dbReference>
<dbReference type="GO" id="GO:0000139">
    <property type="term" value="C:Golgi membrane"/>
    <property type="evidence" value="ECO:0007669"/>
    <property type="project" value="UniProtKB-SubCell"/>
</dbReference>
<dbReference type="PANTHER" id="PTHR21311:SF0">
    <property type="entry name" value="CONSERVED OLIGOMERIC GOLGI COMPLEX SUBUNIT 8"/>
    <property type="match status" value="1"/>
</dbReference>
<comment type="subunit">
    <text evidence="9">Component of the conserved oligomeric Golgi complex which is composed of eight different subunits and is required for normal Golgi morphology and localization.</text>
</comment>
<keyword evidence="5 9" id="KW-0653">Protein transport</keyword>
<dbReference type="InParanoid" id="E4XSH9"/>
<organism evidence="11">
    <name type="scientific">Oikopleura dioica</name>
    <name type="common">Tunicate</name>
    <dbReference type="NCBI Taxonomy" id="34765"/>
    <lineage>
        <taxon>Eukaryota</taxon>
        <taxon>Metazoa</taxon>
        <taxon>Chordata</taxon>
        <taxon>Tunicata</taxon>
        <taxon>Appendicularia</taxon>
        <taxon>Copelata</taxon>
        <taxon>Oikopleuridae</taxon>
        <taxon>Oikopleura</taxon>
    </lineage>
</organism>
<comment type="subcellular location">
    <subcellularLocation>
        <location evidence="1 9">Golgi apparatus membrane</location>
        <topology evidence="1 9">Peripheral membrane protein</topology>
    </subcellularLocation>
</comment>
<feature type="compositionally biased region" description="Basic and acidic residues" evidence="10">
    <location>
        <begin position="558"/>
        <end position="599"/>
    </location>
</feature>
<dbReference type="InterPro" id="IPR007255">
    <property type="entry name" value="COG8"/>
</dbReference>
<evidence type="ECO:0000256" key="9">
    <source>
        <dbReference type="PIRNR" id="PIRNR015415"/>
    </source>
</evidence>
<evidence type="ECO:0000256" key="1">
    <source>
        <dbReference type="ARBA" id="ARBA00004395"/>
    </source>
</evidence>
<keyword evidence="4 9" id="KW-0813">Transport</keyword>
<gene>
    <name evidence="11" type="ORF">GSOID_T00002748001</name>
</gene>
<evidence type="ECO:0000256" key="4">
    <source>
        <dbReference type="ARBA" id="ARBA00022448"/>
    </source>
</evidence>
<dbReference type="SUPFAM" id="SSF74788">
    <property type="entry name" value="Cullin repeat-like"/>
    <property type="match status" value="1"/>
</dbReference>
<protein>
    <recommendedName>
        <fullName evidence="3 9">Conserved oligomeric Golgi complex subunit 8</fullName>
        <shortName evidence="9">COG complex subunit 8</shortName>
    </recommendedName>
    <alternativeName>
        <fullName evidence="8 9">Component of oligomeric Golgi complex 8</fullName>
    </alternativeName>
</protein>
<reference evidence="11" key="1">
    <citation type="journal article" date="2010" name="Science">
        <title>Plasticity of animal genome architecture unmasked by rapid evolution of a pelagic tunicate.</title>
        <authorList>
            <person name="Denoeud F."/>
            <person name="Henriet S."/>
            <person name="Mungpakdee S."/>
            <person name="Aury J.M."/>
            <person name="Da Silva C."/>
            <person name="Brinkmann H."/>
            <person name="Mikhaleva J."/>
            <person name="Olsen L.C."/>
            <person name="Jubin C."/>
            <person name="Canestro C."/>
            <person name="Bouquet J.M."/>
            <person name="Danks G."/>
            <person name="Poulain J."/>
            <person name="Campsteijn C."/>
            <person name="Adamski M."/>
            <person name="Cross I."/>
            <person name="Yadetie F."/>
            <person name="Muffato M."/>
            <person name="Louis A."/>
            <person name="Butcher S."/>
            <person name="Tsagkogeorga G."/>
            <person name="Konrad A."/>
            <person name="Singh S."/>
            <person name="Jensen M.F."/>
            <person name="Cong E.H."/>
            <person name="Eikeseth-Otteraa H."/>
            <person name="Noel B."/>
            <person name="Anthouard V."/>
            <person name="Porcel B.M."/>
            <person name="Kachouri-Lafond R."/>
            <person name="Nishino A."/>
            <person name="Ugolini M."/>
            <person name="Chourrout P."/>
            <person name="Nishida H."/>
            <person name="Aasland R."/>
            <person name="Huzurbazar S."/>
            <person name="Westhof E."/>
            <person name="Delsuc F."/>
            <person name="Lehrach H."/>
            <person name="Reinhardt R."/>
            <person name="Weissenbach J."/>
            <person name="Roy S.W."/>
            <person name="Artiguenave F."/>
            <person name="Postlethwait J.H."/>
            <person name="Manak J.R."/>
            <person name="Thompson E.M."/>
            <person name="Jaillon O."/>
            <person name="Du Pasquier L."/>
            <person name="Boudinot P."/>
            <person name="Liberles D.A."/>
            <person name="Volff J.N."/>
            <person name="Philippe H."/>
            <person name="Lenhard B."/>
            <person name="Roest Crollius H."/>
            <person name="Wincker P."/>
            <person name="Chourrout D."/>
        </authorList>
    </citation>
    <scope>NUCLEOTIDE SEQUENCE [LARGE SCALE GENOMIC DNA]</scope>
</reference>
<dbReference type="AlphaFoldDB" id="E4XSH9"/>
<evidence type="ECO:0000256" key="3">
    <source>
        <dbReference type="ARBA" id="ARBA00020983"/>
    </source>
</evidence>
<dbReference type="OrthoDB" id="1661054at2759"/>
<evidence type="ECO:0000313" key="11">
    <source>
        <dbReference type="EMBL" id="CBY12691.1"/>
    </source>
</evidence>
<evidence type="ECO:0000256" key="5">
    <source>
        <dbReference type="ARBA" id="ARBA00022927"/>
    </source>
</evidence>
<dbReference type="InterPro" id="IPR016632">
    <property type="entry name" value="COG8_Metazoal_Plant"/>
</dbReference>
<dbReference type="InterPro" id="IPR016159">
    <property type="entry name" value="Cullin_repeat-like_dom_sf"/>
</dbReference>
<dbReference type="Pfam" id="PF04124">
    <property type="entry name" value="Dor1"/>
    <property type="match status" value="1"/>
</dbReference>
<evidence type="ECO:0000256" key="8">
    <source>
        <dbReference type="ARBA" id="ARBA00031347"/>
    </source>
</evidence>
<dbReference type="Proteomes" id="UP000001307">
    <property type="component" value="Unassembled WGS sequence"/>
</dbReference>
<keyword evidence="6 9" id="KW-0333">Golgi apparatus</keyword>
<dbReference type="PANTHER" id="PTHR21311">
    <property type="entry name" value="CONSERVED OLIGOMERIC GOLGI COMPLEX COMPONENT 8"/>
    <property type="match status" value="1"/>
</dbReference>
<keyword evidence="12" id="KW-1185">Reference proteome</keyword>
<dbReference type="EMBL" id="FN653135">
    <property type="protein sequence ID" value="CBY12691.1"/>
    <property type="molecule type" value="Genomic_DNA"/>
</dbReference>
<feature type="region of interest" description="Disordered" evidence="10">
    <location>
        <begin position="541"/>
        <end position="599"/>
    </location>
</feature>
<dbReference type="PIRSF" id="PIRSF015415">
    <property type="entry name" value="COG8"/>
    <property type="match status" value="1"/>
</dbReference>
<evidence type="ECO:0000256" key="7">
    <source>
        <dbReference type="ARBA" id="ARBA00023136"/>
    </source>
</evidence>